<dbReference type="SUPFAM" id="SSF48452">
    <property type="entry name" value="TPR-like"/>
    <property type="match status" value="1"/>
</dbReference>
<evidence type="ECO:0000313" key="4">
    <source>
        <dbReference type="Proteomes" id="UP001153050"/>
    </source>
</evidence>
<dbReference type="PROSITE" id="PS50125">
    <property type="entry name" value="GUANYLATE_CYCLASE_2"/>
    <property type="match status" value="1"/>
</dbReference>
<protein>
    <submittedName>
        <fullName evidence="3">Adenylate cyclase</fullName>
        <ecNumber evidence="3">4.6.1.1</ecNumber>
    </submittedName>
</protein>
<evidence type="ECO:0000313" key="3">
    <source>
        <dbReference type="EMBL" id="CAH2401925.1"/>
    </source>
</evidence>
<name>A0ABN8JYB6_9HYPH</name>
<dbReference type="Gene3D" id="1.25.40.10">
    <property type="entry name" value="Tetratricopeptide repeat domain"/>
    <property type="match status" value="2"/>
</dbReference>
<dbReference type="EMBL" id="CAKXZT010000124">
    <property type="protein sequence ID" value="CAH2401925.1"/>
    <property type="molecule type" value="Genomic_DNA"/>
</dbReference>
<keyword evidence="4" id="KW-1185">Reference proteome</keyword>
<comment type="caution">
    <text evidence="3">The sequence shown here is derived from an EMBL/GenBank/DDBJ whole genome shotgun (WGS) entry which is preliminary data.</text>
</comment>
<dbReference type="CDD" id="cd07302">
    <property type="entry name" value="CHD"/>
    <property type="match status" value="1"/>
</dbReference>
<keyword evidence="1" id="KW-0472">Membrane</keyword>
<organism evidence="3 4">
    <name type="scientific">Mesorhizobium escarrei</name>
    <dbReference type="NCBI Taxonomy" id="666018"/>
    <lineage>
        <taxon>Bacteria</taxon>
        <taxon>Pseudomonadati</taxon>
        <taxon>Pseudomonadota</taxon>
        <taxon>Alphaproteobacteria</taxon>
        <taxon>Hyphomicrobiales</taxon>
        <taxon>Phyllobacteriaceae</taxon>
        <taxon>Mesorhizobium</taxon>
    </lineage>
</organism>
<reference evidence="3 4" key="1">
    <citation type="submission" date="2022-03" db="EMBL/GenBank/DDBJ databases">
        <authorList>
            <person name="Brunel B."/>
        </authorList>
    </citation>
    <scope>NUCLEOTIDE SEQUENCE [LARGE SCALE GENOMIC DNA]</scope>
    <source>
        <strain evidence="3">STM5069sample</strain>
    </source>
</reference>
<dbReference type="EC" id="4.6.1.1" evidence="3"/>
<dbReference type="InterPro" id="IPR050697">
    <property type="entry name" value="Adenylyl/Guanylyl_Cyclase_3/4"/>
</dbReference>
<dbReference type="Pfam" id="PF00211">
    <property type="entry name" value="Guanylate_cyc"/>
    <property type="match status" value="1"/>
</dbReference>
<dbReference type="Gene3D" id="3.30.70.1230">
    <property type="entry name" value="Nucleotide cyclase"/>
    <property type="match status" value="1"/>
</dbReference>
<dbReference type="Gene3D" id="3.40.50.10070">
    <property type="entry name" value="TolB, N-terminal domain"/>
    <property type="match status" value="1"/>
</dbReference>
<dbReference type="SUPFAM" id="SSF55073">
    <property type="entry name" value="Nucleotide cyclase"/>
    <property type="match status" value="1"/>
</dbReference>
<dbReference type="Pfam" id="PF14559">
    <property type="entry name" value="TPR_19"/>
    <property type="match status" value="1"/>
</dbReference>
<sequence>MNGKAATTDQGRRTARMDRRLTAILAADVVGYSRLMGEDEVGTLEGLKSCRRELIDPEIKKHHGRMIKLMGDGALVEFRSVVDAVQCAAVIQRRMADRNKSTAEAHQIRFRIGVNLGDIIVEGDDIYGDGVNIAARLQAIAEPGGICISGTAFDHAAHKVDVGFAGLGEQRLKNIADPVRVFRVLLDPGQSGKIVAAPHRPGSWIMILAGVAALLTVLLAGIFAWQWQKPSALGKPSIAVLPFTNLSGDPGQEYFADGITEDLITDLAKLSGLDVIARNSVFAYKGKPLVVADVGHDLGVRFVVDGSVRRTGDQIRLNAQLIDIATGDNLWANRFDRGIADVFAVQDEMSREIAKALGVQASAAESERMARPPTANLEAYDTYLRAEREARTGRGDGLREALALYEKAQNLDPTFADAFAADARLSVYLWRTASDDIIQSALARKRAYEKASRALELDSEFSSPYAVLGIMQVMDRRYEDAITSAERAVALGSGDAATQIAVGYIQLFAGIHNEAASAVETALKLDPNLAPIDREVVGVVFLLLGDTRKAIETLERARDDAPEAGSLRILLAAAYARAGRSEDAKAAIADGLRLVARTESLARLRSLDAFRNQYAHLRNAEDLASIIDALRQAGLPEWPFGFTADEQDRLNGVEIASLVVGKTLKGNLEPDGLPAIMQIQQDGTAVFRTMTRMLTERVYVDRDLLCEQSENMFGRPICGPVYKRRDAAGNGYSYVNASMVFHFVTVN</sequence>
<evidence type="ECO:0000256" key="1">
    <source>
        <dbReference type="SAM" id="Phobius"/>
    </source>
</evidence>
<keyword evidence="1" id="KW-1133">Transmembrane helix</keyword>
<keyword evidence="1" id="KW-0812">Transmembrane</keyword>
<dbReference type="InterPro" id="IPR029787">
    <property type="entry name" value="Nucleotide_cyclase"/>
</dbReference>
<dbReference type="InterPro" id="IPR001054">
    <property type="entry name" value="A/G_cyclase"/>
</dbReference>
<dbReference type="SMART" id="SM00044">
    <property type="entry name" value="CYCc"/>
    <property type="match status" value="1"/>
</dbReference>
<dbReference type="Proteomes" id="UP001153050">
    <property type="component" value="Unassembled WGS sequence"/>
</dbReference>
<dbReference type="InterPro" id="IPR011990">
    <property type="entry name" value="TPR-like_helical_dom_sf"/>
</dbReference>
<accession>A0ABN8JYB6</accession>
<feature type="transmembrane region" description="Helical" evidence="1">
    <location>
        <begin position="204"/>
        <end position="227"/>
    </location>
</feature>
<proteinExistence type="predicted"/>
<evidence type="ECO:0000259" key="2">
    <source>
        <dbReference type="PROSITE" id="PS50125"/>
    </source>
</evidence>
<gene>
    <name evidence="3" type="ORF">MES5069_30241</name>
</gene>
<dbReference type="PANTHER" id="PTHR43081:SF19">
    <property type="entry name" value="PH-SENSITIVE ADENYLATE CYCLASE RV1264"/>
    <property type="match status" value="1"/>
</dbReference>
<feature type="domain" description="Guanylate cyclase" evidence="2">
    <location>
        <begin position="23"/>
        <end position="138"/>
    </location>
</feature>
<keyword evidence="3" id="KW-0456">Lyase</keyword>
<dbReference type="PANTHER" id="PTHR43081">
    <property type="entry name" value="ADENYLATE CYCLASE, TERMINAL-DIFFERENTIATION SPECIFIC-RELATED"/>
    <property type="match status" value="1"/>
</dbReference>
<dbReference type="GO" id="GO:0004016">
    <property type="term" value="F:adenylate cyclase activity"/>
    <property type="evidence" value="ECO:0007669"/>
    <property type="project" value="UniProtKB-EC"/>
</dbReference>